<name>A0AAI9Y0H6_9PEZI</name>
<evidence type="ECO:0000313" key="2">
    <source>
        <dbReference type="Proteomes" id="UP001239795"/>
    </source>
</evidence>
<evidence type="ECO:0000313" key="1">
    <source>
        <dbReference type="EMBL" id="KAK1466893.1"/>
    </source>
</evidence>
<gene>
    <name evidence="1" type="ORF">CMEL01_10886</name>
</gene>
<keyword evidence="2" id="KW-1185">Reference proteome</keyword>
<accession>A0AAI9Y0H6</accession>
<dbReference type="Proteomes" id="UP001239795">
    <property type="component" value="Unassembled WGS sequence"/>
</dbReference>
<organism evidence="1 2">
    <name type="scientific">Colletotrichum melonis</name>
    <dbReference type="NCBI Taxonomy" id="1209925"/>
    <lineage>
        <taxon>Eukaryota</taxon>
        <taxon>Fungi</taxon>
        <taxon>Dikarya</taxon>
        <taxon>Ascomycota</taxon>
        <taxon>Pezizomycotina</taxon>
        <taxon>Sordariomycetes</taxon>
        <taxon>Hypocreomycetidae</taxon>
        <taxon>Glomerellales</taxon>
        <taxon>Glomerellaceae</taxon>
        <taxon>Colletotrichum</taxon>
        <taxon>Colletotrichum acutatum species complex</taxon>
    </lineage>
</organism>
<proteinExistence type="predicted"/>
<sequence>PSAPARFTGTFPSWTPPNPVSRLSAFGLSDKEALLLVHVRSVVSTQRTSDIVPLSLSSQIQDESALPT</sequence>
<comment type="caution">
    <text evidence="1">The sequence shown here is derived from an EMBL/GenBank/DDBJ whole genome shotgun (WGS) entry which is preliminary data.</text>
</comment>
<dbReference type="EMBL" id="MLGG01000002">
    <property type="protein sequence ID" value="KAK1466893.1"/>
    <property type="molecule type" value="Genomic_DNA"/>
</dbReference>
<reference evidence="1 2" key="1">
    <citation type="submission" date="2016-10" db="EMBL/GenBank/DDBJ databases">
        <title>The genome sequence of Colletotrichum fioriniae PJ7.</title>
        <authorList>
            <person name="Baroncelli R."/>
        </authorList>
    </citation>
    <scope>NUCLEOTIDE SEQUENCE [LARGE SCALE GENOMIC DNA]</scope>
    <source>
        <strain evidence="1">Col 31</strain>
    </source>
</reference>
<feature type="non-terminal residue" evidence="1">
    <location>
        <position position="1"/>
    </location>
</feature>
<protein>
    <submittedName>
        <fullName evidence="1">Uncharacterized protein</fullName>
    </submittedName>
</protein>
<dbReference type="AlphaFoldDB" id="A0AAI9Y0H6"/>